<dbReference type="Gene3D" id="1.10.10.10">
    <property type="entry name" value="Winged helix-like DNA-binding domain superfamily/Winged helix DNA-binding domain"/>
    <property type="match status" value="1"/>
</dbReference>
<organism evidence="9 10">
    <name type="scientific">Parafannyhessea umbonata</name>
    <dbReference type="NCBI Taxonomy" id="604330"/>
    <lineage>
        <taxon>Bacteria</taxon>
        <taxon>Bacillati</taxon>
        <taxon>Actinomycetota</taxon>
        <taxon>Coriobacteriia</taxon>
        <taxon>Coriobacteriales</taxon>
        <taxon>Atopobiaceae</taxon>
        <taxon>Parafannyhessea</taxon>
    </lineage>
</organism>
<dbReference type="InterPro" id="IPR036217">
    <property type="entry name" value="MethylDNA_cys_MeTrfase_DNAb"/>
</dbReference>
<evidence type="ECO:0000313" key="11">
    <source>
        <dbReference type="Proteomes" id="UP000199135"/>
    </source>
</evidence>
<proteinExistence type="predicted"/>
<protein>
    <submittedName>
        <fullName evidence="9">Methylated-DNA-protein-cysteine methyltransferase related protein</fullName>
    </submittedName>
</protein>
<evidence type="ECO:0000259" key="7">
    <source>
        <dbReference type="Pfam" id="PF01035"/>
    </source>
</evidence>
<sequence>MKDQSATGEGPNFFERAFDVVRQIPQGRVATYGQVATLMGEPRKARLVGFAMHQSPGLSGGVPCHRVVYADGSLTPGFAFGGPGEQRRLLVTEGVTFTKDGKVDLEKHRWEAGV</sequence>
<gene>
    <name evidence="9" type="ORF">SAMN05216446_1462</name>
    <name evidence="8" type="ORF">SAMN05216447_10732</name>
</gene>
<evidence type="ECO:0000256" key="6">
    <source>
        <dbReference type="ARBA" id="ARBA00049348"/>
    </source>
</evidence>
<dbReference type="SUPFAM" id="SSF46767">
    <property type="entry name" value="Methylated DNA-protein cysteine methyltransferase, C-terminal domain"/>
    <property type="match status" value="1"/>
</dbReference>
<keyword evidence="11" id="KW-1185">Reference proteome</keyword>
<dbReference type="Pfam" id="PF01035">
    <property type="entry name" value="DNA_binding_1"/>
    <property type="match status" value="1"/>
</dbReference>
<dbReference type="AlphaFoldDB" id="A0A1H9QL13"/>
<name>A0A1H9QL13_9ACTN</name>
<feature type="domain" description="Methylated-DNA-[protein]-cysteine S-methyltransferase DNA binding" evidence="7">
    <location>
        <begin position="12"/>
        <end position="95"/>
    </location>
</feature>
<dbReference type="InterPro" id="IPR036388">
    <property type="entry name" value="WH-like_DNA-bd_sf"/>
</dbReference>
<dbReference type="GO" id="GO:0003908">
    <property type="term" value="F:methylated-DNA-[protein]-cysteine S-methyltransferase activity"/>
    <property type="evidence" value="ECO:0007669"/>
    <property type="project" value="UniProtKB-EC"/>
</dbReference>
<keyword evidence="4" id="KW-0227">DNA damage</keyword>
<dbReference type="InterPro" id="IPR001497">
    <property type="entry name" value="MethylDNA_cys_MeTrfase_AS"/>
</dbReference>
<evidence type="ECO:0000313" key="8">
    <source>
        <dbReference type="EMBL" id="SEH60823.1"/>
    </source>
</evidence>
<accession>A0A1H9QL13</accession>
<evidence type="ECO:0000256" key="5">
    <source>
        <dbReference type="ARBA" id="ARBA00023204"/>
    </source>
</evidence>
<dbReference type="PANTHER" id="PTHR42942:SF1">
    <property type="entry name" value="ALKYLTRANSFERASE-LIKE PROTEIN 1"/>
    <property type="match status" value="1"/>
</dbReference>
<keyword evidence="3 9" id="KW-0808">Transferase</keyword>
<evidence type="ECO:0000313" key="10">
    <source>
        <dbReference type="Proteomes" id="UP000199128"/>
    </source>
</evidence>
<dbReference type="GO" id="GO:0032259">
    <property type="term" value="P:methylation"/>
    <property type="evidence" value="ECO:0007669"/>
    <property type="project" value="UniProtKB-KW"/>
</dbReference>
<evidence type="ECO:0000256" key="4">
    <source>
        <dbReference type="ARBA" id="ARBA00022763"/>
    </source>
</evidence>
<dbReference type="EMBL" id="FOGP01000005">
    <property type="protein sequence ID" value="SER61134.1"/>
    <property type="molecule type" value="Genomic_DNA"/>
</dbReference>
<dbReference type="InterPro" id="IPR014048">
    <property type="entry name" value="MethylDNA_cys_MeTrfase_DNA-bd"/>
</dbReference>
<dbReference type="CDD" id="cd06445">
    <property type="entry name" value="ATase"/>
    <property type="match status" value="1"/>
</dbReference>
<dbReference type="EMBL" id="FNWT01000007">
    <property type="protein sequence ID" value="SEH60823.1"/>
    <property type="molecule type" value="Genomic_DNA"/>
</dbReference>
<keyword evidence="5" id="KW-0234">DNA repair</keyword>
<evidence type="ECO:0000256" key="2">
    <source>
        <dbReference type="ARBA" id="ARBA00022603"/>
    </source>
</evidence>
<dbReference type="PANTHER" id="PTHR42942">
    <property type="entry name" value="6-O-METHYLGUANINE DNA METHYLTRANSFERASE"/>
    <property type="match status" value="1"/>
</dbReference>
<dbReference type="GO" id="GO:0006281">
    <property type="term" value="P:DNA repair"/>
    <property type="evidence" value="ECO:0007669"/>
    <property type="project" value="UniProtKB-KW"/>
</dbReference>
<dbReference type="Proteomes" id="UP000199128">
    <property type="component" value="Unassembled WGS sequence"/>
</dbReference>
<dbReference type="PROSITE" id="PS00374">
    <property type="entry name" value="MGMT"/>
    <property type="match status" value="1"/>
</dbReference>
<dbReference type="InterPro" id="IPR052520">
    <property type="entry name" value="ATL_DNA_repair"/>
</dbReference>
<comment type="catalytic activity">
    <reaction evidence="1">
        <text>a 4-O-methyl-thymidine in DNA + L-cysteinyl-[protein] = a thymidine in DNA + S-methyl-L-cysteinyl-[protein]</text>
        <dbReference type="Rhea" id="RHEA:53428"/>
        <dbReference type="Rhea" id="RHEA-COMP:10131"/>
        <dbReference type="Rhea" id="RHEA-COMP:10132"/>
        <dbReference type="Rhea" id="RHEA-COMP:13555"/>
        <dbReference type="Rhea" id="RHEA-COMP:13556"/>
        <dbReference type="ChEBI" id="CHEBI:29950"/>
        <dbReference type="ChEBI" id="CHEBI:82612"/>
        <dbReference type="ChEBI" id="CHEBI:137386"/>
        <dbReference type="ChEBI" id="CHEBI:137387"/>
        <dbReference type="EC" id="2.1.1.63"/>
    </reaction>
</comment>
<evidence type="ECO:0000256" key="1">
    <source>
        <dbReference type="ARBA" id="ARBA00001286"/>
    </source>
</evidence>
<keyword evidence="2 9" id="KW-0489">Methyltransferase</keyword>
<dbReference type="RefSeq" id="WP_078687692.1">
    <property type="nucleotide sequence ID" value="NZ_FNWT01000007.1"/>
</dbReference>
<reference evidence="9" key="2">
    <citation type="submission" date="2016-10" db="EMBL/GenBank/DDBJ databases">
        <authorList>
            <person name="de Groot N.N."/>
        </authorList>
    </citation>
    <scope>NUCLEOTIDE SEQUENCE [LARGE SCALE GENOMIC DNA]</scope>
    <source>
        <strain evidence="9">KHGC19</strain>
    </source>
</reference>
<reference evidence="10 11" key="1">
    <citation type="submission" date="2016-10" db="EMBL/GenBank/DDBJ databases">
        <authorList>
            <person name="Varghese N."/>
            <person name="Submissions S."/>
        </authorList>
    </citation>
    <scope>NUCLEOTIDE SEQUENCE [LARGE SCALE GENOMIC DNA]</scope>
    <source>
        <strain evidence="10">KHGC19</strain>
        <strain evidence="8 11">WCP15</strain>
    </source>
</reference>
<dbReference type="NCBIfam" id="TIGR00589">
    <property type="entry name" value="ogt"/>
    <property type="match status" value="1"/>
</dbReference>
<comment type="catalytic activity">
    <reaction evidence="6">
        <text>a 6-O-methyl-2'-deoxyguanosine in DNA + L-cysteinyl-[protein] = S-methyl-L-cysteinyl-[protein] + a 2'-deoxyguanosine in DNA</text>
        <dbReference type="Rhea" id="RHEA:24000"/>
        <dbReference type="Rhea" id="RHEA-COMP:10131"/>
        <dbReference type="Rhea" id="RHEA-COMP:10132"/>
        <dbReference type="Rhea" id="RHEA-COMP:11367"/>
        <dbReference type="Rhea" id="RHEA-COMP:11368"/>
        <dbReference type="ChEBI" id="CHEBI:29950"/>
        <dbReference type="ChEBI" id="CHEBI:82612"/>
        <dbReference type="ChEBI" id="CHEBI:85445"/>
        <dbReference type="ChEBI" id="CHEBI:85448"/>
        <dbReference type="EC" id="2.1.1.63"/>
    </reaction>
</comment>
<evidence type="ECO:0000256" key="3">
    <source>
        <dbReference type="ARBA" id="ARBA00022679"/>
    </source>
</evidence>
<dbReference type="Proteomes" id="UP000199135">
    <property type="component" value="Unassembled WGS sequence"/>
</dbReference>
<evidence type="ECO:0000313" key="9">
    <source>
        <dbReference type="EMBL" id="SER61134.1"/>
    </source>
</evidence>